<dbReference type="EMBL" id="DXAN01000003">
    <property type="protein sequence ID" value="HJA07921.1"/>
    <property type="molecule type" value="Genomic_DNA"/>
</dbReference>
<protein>
    <submittedName>
        <fullName evidence="2">IcmT/TraK family protein</fullName>
    </submittedName>
</protein>
<evidence type="ECO:0000256" key="1">
    <source>
        <dbReference type="SAM" id="Phobius"/>
    </source>
</evidence>
<accession>A0A9D2KKQ3</accession>
<keyword evidence="1" id="KW-1133">Transmembrane helix</keyword>
<dbReference type="Proteomes" id="UP000824225">
    <property type="component" value="Unassembled WGS sequence"/>
</dbReference>
<evidence type="ECO:0000313" key="3">
    <source>
        <dbReference type="Proteomes" id="UP000824225"/>
    </source>
</evidence>
<feature type="transmembrane region" description="Helical" evidence="1">
    <location>
        <begin position="34"/>
        <end position="52"/>
    </location>
</feature>
<dbReference type="InterPro" id="IPR047756">
    <property type="entry name" value="IcmT-like"/>
</dbReference>
<comment type="caution">
    <text evidence="2">The sequence shown here is derived from an EMBL/GenBank/DDBJ whole genome shotgun (WGS) entry which is preliminary data.</text>
</comment>
<evidence type="ECO:0000313" key="2">
    <source>
        <dbReference type="EMBL" id="HJA07921.1"/>
    </source>
</evidence>
<dbReference type="NCBIfam" id="NF038220">
    <property type="entry name" value="IcmT_TraK"/>
    <property type="match status" value="1"/>
</dbReference>
<name>A0A9D2KKQ3_9BACT</name>
<organism evidence="2 3">
    <name type="scientific">Candidatus Mailhella merdigallinarum</name>
    <dbReference type="NCBI Taxonomy" id="2838658"/>
    <lineage>
        <taxon>Bacteria</taxon>
        <taxon>Pseudomonadati</taxon>
        <taxon>Thermodesulfobacteriota</taxon>
        <taxon>Desulfovibrionia</taxon>
        <taxon>Desulfovibrionales</taxon>
        <taxon>Desulfovibrionaceae</taxon>
        <taxon>Mailhella</taxon>
    </lineage>
</organism>
<reference evidence="2" key="1">
    <citation type="journal article" date="2021" name="PeerJ">
        <title>Extensive microbial diversity within the chicken gut microbiome revealed by metagenomics and culture.</title>
        <authorList>
            <person name="Gilroy R."/>
            <person name="Ravi A."/>
            <person name="Getino M."/>
            <person name="Pursley I."/>
            <person name="Horton D.L."/>
            <person name="Alikhan N.F."/>
            <person name="Baker D."/>
            <person name="Gharbi K."/>
            <person name="Hall N."/>
            <person name="Watson M."/>
            <person name="Adriaenssens E.M."/>
            <person name="Foster-Nyarko E."/>
            <person name="Jarju S."/>
            <person name="Secka A."/>
            <person name="Antonio M."/>
            <person name="Oren A."/>
            <person name="Chaudhuri R.R."/>
            <person name="La Ragione R."/>
            <person name="Hildebrand F."/>
            <person name="Pallen M.J."/>
        </authorList>
    </citation>
    <scope>NUCLEOTIDE SEQUENCE</scope>
    <source>
        <strain evidence="2">CHK186-16707</strain>
    </source>
</reference>
<dbReference type="AlphaFoldDB" id="A0A9D2KKQ3"/>
<sequence>MNGEVLWRDTGLTPKIFILDARAIFPLALWLFHWSWWTAAIACLGIVALFFVQRSGMSPLACLRAIRTAFMGRRRETRYTETLWRKRCRW</sequence>
<proteinExistence type="predicted"/>
<keyword evidence="1" id="KW-0472">Membrane</keyword>
<reference evidence="2" key="2">
    <citation type="submission" date="2021-04" db="EMBL/GenBank/DDBJ databases">
        <authorList>
            <person name="Gilroy R."/>
        </authorList>
    </citation>
    <scope>NUCLEOTIDE SEQUENCE</scope>
    <source>
        <strain evidence="2">CHK186-16707</strain>
    </source>
</reference>
<keyword evidence="1" id="KW-0812">Transmembrane</keyword>
<gene>
    <name evidence="2" type="primary">icmT</name>
    <name evidence="2" type="ORF">H9962_01845</name>
</gene>